<keyword evidence="3" id="KW-0804">Transcription</keyword>
<feature type="domain" description="HTH tetR-type" evidence="5">
    <location>
        <begin position="35"/>
        <end position="95"/>
    </location>
</feature>
<dbReference type="SUPFAM" id="SSF48498">
    <property type="entry name" value="Tetracyclin repressor-like, C-terminal domain"/>
    <property type="match status" value="1"/>
</dbReference>
<keyword evidence="2 4" id="KW-0238">DNA-binding</keyword>
<reference evidence="6 7" key="1">
    <citation type="submission" date="2023-03" db="EMBL/GenBank/DDBJ databases">
        <title>YIM 133296 draft genome.</title>
        <authorList>
            <person name="Xiong L."/>
        </authorList>
    </citation>
    <scope>NUCLEOTIDE SEQUENCE [LARGE SCALE GENOMIC DNA]</scope>
    <source>
        <strain evidence="6 7">YIM 133296</strain>
    </source>
</reference>
<proteinExistence type="predicted"/>
<dbReference type="Proteomes" id="UP001528912">
    <property type="component" value="Unassembled WGS sequence"/>
</dbReference>
<dbReference type="RefSeq" id="WP_277191563.1">
    <property type="nucleotide sequence ID" value="NZ_JAROAV010000023.1"/>
</dbReference>
<dbReference type="Pfam" id="PF00440">
    <property type="entry name" value="TetR_N"/>
    <property type="match status" value="1"/>
</dbReference>
<dbReference type="Pfam" id="PF02909">
    <property type="entry name" value="TetR_C_1"/>
    <property type="match status" value="1"/>
</dbReference>
<organism evidence="6 7">
    <name type="scientific">Luteipulveratus flavus</name>
    <dbReference type="NCBI Taxonomy" id="3031728"/>
    <lineage>
        <taxon>Bacteria</taxon>
        <taxon>Bacillati</taxon>
        <taxon>Actinomycetota</taxon>
        <taxon>Actinomycetes</taxon>
        <taxon>Micrococcales</taxon>
        <taxon>Dermacoccaceae</taxon>
        <taxon>Luteipulveratus</taxon>
    </lineage>
</organism>
<evidence type="ECO:0000256" key="3">
    <source>
        <dbReference type="ARBA" id="ARBA00023163"/>
    </source>
</evidence>
<sequence>MPVPPPTPDDLPPLPRYLQLLWDQEPPGRRGPRRTRTIQEVGGAAVALADRSGLDAVSMKAVAGELGLTTMSLYRYVDSKDELSAVMLDLAFGEPDLAAVTTGPWRTRLEAWARGLVASCRRHPWSVDVVLTAPPLTPNALAWTDAGLRALADTRLTTQQRLSGLLALDGYVRNFVRSTRQLGLLPGEGETVSDEARRYSVRLAEVVDADRLPALAAAQSGFEDDEGEDFFETELAFGLSVFLDGLEQLERSAPENVENA</sequence>
<dbReference type="SUPFAM" id="SSF46689">
    <property type="entry name" value="Homeodomain-like"/>
    <property type="match status" value="1"/>
</dbReference>
<dbReference type="InterPro" id="IPR001647">
    <property type="entry name" value="HTH_TetR"/>
</dbReference>
<feature type="DNA-binding region" description="H-T-H motif" evidence="4">
    <location>
        <begin position="58"/>
        <end position="77"/>
    </location>
</feature>
<dbReference type="InterPro" id="IPR004111">
    <property type="entry name" value="Repressor_TetR_C"/>
</dbReference>
<dbReference type="Gene3D" id="1.10.10.60">
    <property type="entry name" value="Homeodomain-like"/>
    <property type="match status" value="1"/>
</dbReference>
<dbReference type="InterPro" id="IPR009057">
    <property type="entry name" value="Homeodomain-like_sf"/>
</dbReference>
<dbReference type="Gene3D" id="1.10.357.10">
    <property type="entry name" value="Tetracycline Repressor, domain 2"/>
    <property type="match status" value="1"/>
</dbReference>
<evidence type="ECO:0000313" key="7">
    <source>
        <dbReference type="Proteomes" id="UP001528912"/>
    </source>
</evidence>
<dbReference type="PANTHER" id="PTHR30055:SF151">
    <property type="entry name" value="TRANSCRIPTIONAL REGULATORY PROTEIN"/>
    <property type="match status" value="1"/>
</dbReference>
<dbReference type="InterPro" id="IPR036271">
    <property type="entry name" value="Tet_transcr_reg_TetR-rel_C_sf"/>
</dbReference>
<dbReference type="EMBL" id="JAROAV010000023">
    <property type="protein sequence ID" value="MDF8263938.1"/>
    <property type="molecule type" value="Genomic_DNA"/>
</dbReference>
<dbReference type="PROSITE" id="PS50977">
    <property type="entry name" value="HTH_TETR_2"/>
    <property type="match status" value="1"/>
</dbReference>
<keyword evidence="7" id="KW-1185">Reference proteome</keyword>
<name>A0ABT6C5V0_9MICO</name>
<dbReference type="PANTHER" id="PTHR30055">
    <property type="entry name" value="HTH-TYPE TRANSCRIPTIONAL REGULATOR RUTR"/>
    <property type="match status" value="1"/>
</dbReference>
<gene>
    <name evidence="6" type="ORF">P4R38_06760</name>
</gene>
<evidence type="ECO:0000256" key="2">
    <source>
        <dbReference type="ARBA" id="ARBA00023125"/>
    </source>
</evidence>
<accession>A0ABT6C5V0</accession>
<evidence type="ECO:0000259" key="5">
    <source>
        <dbReference type="PROSITE" id="PS50977"/>
    </source>
</evidence>
<evidence type="ECO:0000256" key="4">
    <source>
        <dbReference type="PROSITE-ProRule" id="PRU00335"/>
    </source>
</evidence>
<protein>
    <submittedName>
        <fullName evidence="6">TetR/AcrR family transcriptional regulator</fullName>
    </submittedName>
</protein>
<evidence type="ECO:0000256" key="1">
    <source>
        <dbReference type="ARBA" id="ARBA00023015"/>
    </source>
</evidence>
<evidence type="ECO:0000313" key="6">
    <source>
        <dbReference type="EMBL" id="MDF8263938.1"/>
    </source>
</evidence>
<keyword evidence="1" id="KW-0805">Transcription regulation</keyword>
<dbReference type="InterPro" id="IPR050109">
    <property type="entry name" value="HTH-type_TetR-like_transc_reg"/>
</dbReference>
<comment type="caution">
    <text evidence="6">The sequence shown here is derived from an EMBL/GenBank/DDBJ whole genome shotgun (WGS) entry which is preliminary data.</text>
</comment>